<comment type="similarity">
    <text evidence="5">Belongs to the G-protein coupled receptor 1 family.</text>
</comment>
<comment type="subcellular location">
    <subcellularLocation>
        <location evidence="1">Membrane</location>
    </subcellularLocation>
</comment>
<organism evidence="6 7">
    <name type="scientific">Owenia fusiformis</name>
    <name type="common">Polychaete worm</name>
    <dbReference type="NCBI Taxonomy" id="6347"/>
    <lineage>
        <taxon>Eukaryota</taxon>
        <taxon>Metazoa</taxon>
        <taxon>Spiralia</taxon>
        <taxon>Lophotrochozoa</taxon>
        <taxon>Annelida</taxon>
        <taxon>Polychaeta</taxon>
        <taxon>Sedentaria</taxon>
        <taxon>Canalipalpata</taxon>
        <taxon>Sabellida</taxon>
        <taxon>Oweniida</taxon>
        <taxon>Oweniidae</taxon>
        <taxon>Owenia</taxon>
    </lineage>
</organism>
<keyword evidence="5" id="KW-0807">Transducer</keyword>
<dbReference type="Gene3D" id="1.20.1070.10">
    <property type="entry name" value="Rhodopsin 7-helix transmembrane proteins"/>
    <property type="match status" value="1"/>
</dbReference>
<keyword evidence="2 5" id="KW-0812">Transmembrane</keyword>
<protein>
    <submittedName>
        <fullName evidence="6">Uncharacterized protein</fullName>
    </submittedName>
</protein>
<dbReference type="PANTHER" id="PTHR46641">
    <property type="entry name" value="FMRFAMIDE RECEPTOR-RELATED"/>
    <property type="match status" value="1"/>
</dbReference>
<dbReference type="PROSITE" id="PS50262">
    <property type="entry name" value="G_PROTEIN_RECEP_F1_2"/>
    <property type="match status" value="1"/>
</dbReference>
<dbReference type="PANTHER" id="PTHR46641:SF18">
    <property type="entry name" value="G-PROTEIN COUPLED RECEPTORS FAMILY 1 PROFILE DOMAIN-CONTAINING PROTEIN"/>
    <property type="match status" value="1"/>
</dbReference>
<dbReference type="InterPro" id="IPR017452">
    <property type="entry name" value="GPCR_Rhodpsn_7TM"/>
</dbReference>
<keyword evidence="5" id="KW-0675">Receptor</keyword>
<keyword evidence="4" id="KW-0472">Membrane</keyword>
<comment type="caution">
    <text evidence="6">The sequence shown here is derived from an EMBL/GenBank/DDBJ whole genome shotgun (WGS) entry which is preliminary data.</text>
</comment>
<dbReference type="InterPro" id="IPR000276">
    <property type="entry name" value="GPCR_Rhodpsn"/>
</dbReference>
<evidence type="ECO:0000256" key="4">
    <source>
        <dbReference type="ARBA" id="ARBA00023136"/>
    </source>
</evidence>
<dbReference type="SUPFAM" id="SSF81321">
    <property type="entry name" value="Family A G protein-coupled receptor-like"/>
    <property type="match status" value="1"/>
</dbReference>
<name>A0A8J1UBW5_OWEFU</name>
<dbReference type="PRINTS" id="PR00237">
    <property type="entry name" value="GPCRRHODOPSN"/>
</dbReference>
<dbReference type="EMBL" id="CAIIXF020000004">
    <property type="protein sequence ID" value="CAH1781048.1"/>
    <property type="molecule type" value="Genomic_DNA"/>
</dbReference>
<dbReference type="InterPro" id="IPR052954">
    <property type="entry name" value="GPCR-Ligand_Int"/>
</dbReference>
<keyword evidence="7" id="KW-1185">Reference proteome</keyword>
<gene>
    <name evidence="6" type="ORF">OFUS_LOCUS7670</name>
</gene>
<dbReference type="Pfam" id="PF00001">
    <property type="entry name" value="7tm_1"/>
    <property type="match status" value="1"/>
</dbReference>
<accession>A0A8J1UBW5</accession>
<evidence type="ECO:0000256" key="5">
    <source>
        <dbReference type="RuleBase" id="RU000688"/>
    </source>
</evidence>
<sequence length="324" mass="37437">MGKNDIVNVIYNIRMSLMAVILVLGLFGNTMAIVIMQQKKYKKISTCLYMTAISVVDNMQIILYLIFWVYQEIKNDQIDKAYCMLRVFSIGWTLEASTYLIIAMTIDRSLMLKMPHTKKWRAPKRVKIIICLVIVLTSFRNAHRFKFATTIFDENLKHLTCSLYREDYPGSQEFAIIDALVQTIIPACILLSFNSYIIHKMKKKVQIGVALSANIPNQQPNENLFKAKQRGITVMLICVSFGIVAFTLPVFLMIMIAKRIDKDYQNIIIFGFYQLSLTIYFMSFSANFYICLIGGSRFRKDVRRYLGKCFPRRCTLTNVVAPVH</sequence>
<dbReference type="GO" id="GO:0016020">
    <property type="term" value="C:membrane"/>
    <property type="evidence" value="ECO:0007669"/>
    <property type="project" value="UniProtKB-SubCell"/>
</dbReference>
<keyword evidence="3" id="KW-1133">Transmembrane helix</keyword>
<keyword evidence="5" id="KW-0297">G-protein coupled receptor</keyword>
<dbReference type="OrthoDB" id="9990906at2759"/>
<evidence type="ECO:0000256" key="2">
    <source>
        <dbReference type="ARBA" id="ARBA00022692"/>
    </source>
</evidence>
<proteinExistence type="inferred from homology"/>
<dbReference type="AlphaFoldDB" id="A0A8J1UBW5"/>
<dbReference type="GO" id="GO:0004930">
    <property type="term" value="F:G protein-coupled receptor activity"/>
    <property type="evidence" value="ECO:0007669"/>
    <property type="project" value="UniProtKB-KW"/>
</dbReference>
<dbReference type="PROSITE" id="PS00237">
    <property type="entry name" value="G_PROTEIN_RECEP_F1_1"/>
    <property type="match status" value="1"/>
</dbReference>
<dbReference type="Proteomes" id="UP000749559">
    <property type="component" value="Unassembled WGS sequence"/>
</dbReference>
<reference evidence="6" key="1">
    <citation type="submission" date="2022-03" db="EMBL/GenBank/DDBJ databases">
        <authorList>
            <person name="Martin C."/>
        </authorList>
    </citation>
    <scope>NUCLEOTIDE SEQUENCE</scope>
</reference>
<evidence type="ECO:0000256" key="1">
    <source>
        <dbReference type="ARBA" id="ARBA00004370"/>
    </source>
</evidence>
<evidence type="ECO:0000313" key="6">
    <source>
        <dbReference type="EMBL" id="CAH1781048.1"/>
    </source>
</evidence>
<evidence type="ECO:0000256" key="3">
    <source>
        <dbReference type="ARBA" id="ARBA00022989"/>
    </source>
</evidence>
<evidence type="ECO:0000313" key="7">
    <source>
        <dbReference type="Proteomes" id="UP000749559"/>
    </source>
</evidence>